<dbReference type="PANTHER" id="PTHR48111">
    <property type="entry name" value="REGULATOR OF RPOS"/>
    <property type="match status" value="1"/>
</dbReference>
<evidence type="ECO:0000313" key="12">
    <source>
        <dbReference type="EMBL" id="BBI99309.1"/>
    </source>
</evidence>
<dbReference type="AlphaFoldDB" id="A0AAN1T0Y3"/>
<keyword evidence="6 9" id="KW-0238">DNA-binding</keyword>
<keyword evidence="5" id="KW-0805">Transcription regulation</keyword>
<dbReference type="Gene3D" id="3.40.50.2300">
    <property type="match status" value="1"/>
</dbReference>
<keyword evidence="2" id="KW-0963">Cytoplasm</keyword>
<gene>
    <name evidence="12" type="primary">pmrA</name>
    <name evidence="12" type="ORF">FGKAn22_10020</name>
</gene>
<evidence type="ECO:0000256" key="5">
    <source>
        <dbReference type="ARBA" id="ARBA00023015"/>
    </source>
</evidence>
<sequence length="220" mass="24470">MRILLVEDDALLGDGTRKSLGHLGFTVDWLQDGRQALNALSGEEYDAIVLDLGLPHRDGFALLQAAREKGLRTPILILTARDDKLDKLKGFSLGADDYVIKPVDMEELAARLRALIRRTAGRATPRIQVGDVELDPDTRQAWLKGNIVELSTKEFAVLELLVQNAGRVLTRAQLEQSIYGWGDSTDSNTIEVFIHHLRKKLGSDFIQTLRGIGYTVRQPS</sequence>
<dbReference type="PANTHER" id="PTHR48111:SF35">
    <property type="entry name" value="TRANSCRIPTIONAL REGULATORY PROTEIN QSEB"/>
    <property type="match status" value="1"/>
</dbReference>
<evidence type="ECO:0000259" key="10">
    <source>
        <dbReference type="PROSITE" id="PS50110"/>
    </source>
</evidence>
<dbReference type="KEGG" id="fku:FGKAn22_10020"/>
<comment type="subcellular location">
    <subcellularLocation>
        <location evidence="1">Cytoplasm</location>
    </subcellularLocation>
</comment>
<feature type="modified residue" description="4-aspartylphosphate" evidence="8">
    <location>
        <position position="51"/>
    </location>
</feature>
<dbReference type="Pfam" id="PF00072">
    <property type="entry name" value="Response_reg"/>
    <property type="match status" value="1"/>
</dbReference>
<dbReference type="CDD" id="cd17624">
    <property type="entry name" value="REC_OmpR_PmrA-like"/>
    <property type="match status" value="1"/>
</dbReference>
<feature type="domain" description="OmpR/PhoB-type" evidence="11">
    <location>
        <begin position="124"/>
        <end position="218"/>
    </location>
</feature>
<feature type="DNA-binding region" description="OmpR/PhoB-type" evidence="9">
    <location>
        <begin position="124"/>
        <end position="218"/>
    </location>
</feature>
<dbReference type="CDD" id="cd00383">
    <property type="entry name" value="trans_reg_C"/>
    <property type="match status" value="1"/>
</dbReference>
<dbReference type="RefSeq" id="WP_212786896.1">
    <property type="nucleotide sequence ID" value="NZ_AP019536.1"/>
</dbReference>
<dbReference type="InterPro" id="IPR001789">
    <property type="entry name" value="Sig_transdc_resp-reg_receiver"/>
</dbReference>
<evidence type="ECO:0000256" key="3">
    <source>
        <dbReference type="ARBA" id="ARBA00022553"/>
    </source>
</evidence>
<reference evidence="12 13" key="1">
    <citation type="submission" date="2019-03" db="EMBL/GenBank/DDBJ databases">
        <title>Complete genome sequence of Ferrigenium kumadai strain An22, a microaerophilic iron-oxidizing bacterium isolated from a paddy field soil.</title>
        <authorList>
            <person name="Watanabe T."/>
            <person name="Asakawa S."/>
        </authorList>
    </citation>
    <scope>NUCLEOTIDE SEQUENCE [LARGE SCALE GENOMIC DNA]</scope>
    <source>
        <strain evidence="12 13">An22</strain>
    </source>
</reference>
<dbReference type="Gene3D" id="1.10.10.10">
    <property type="entry name" value="Winged helix-like DNA-binding domain superfamily/Winged helix DNA-binding domain"/>
    <property type="match status" value="1"/>
</dbReference>
<evidence type="ECO:0000256" key="4">
    <source>
        <dbReference type="ARBA" id="ARBA00023012"/>
    </source>
</evidence>
<dbReference type="SMART" id="SM00448">
    <property type="entry name" value="REC"/>
    <property type="match status" value="1"/>
</dbReference>
<keyword evidence="4" id="KW-0902">Two-component regulatory system</keyword>
<dbReference type="Gene3D" id="6.10.250.690">
    <property type="match status" value="1"/>
</dbReference>
<protein>
    <submittedName>
        <fullName evidence="12">DNA-binding response regulator</fullName>
    </submittedName>
</protein>
<dbReference type="InterPro" id="IPR036388">
    <property type="entry name" value="WH-like_DNA-bd_sf"/>
</dbReference>
<dbReference type="EMBL" id="AP019536">
    <property type="protein sequence ID" value="BBI99309.1"/>
    <property type="molecule type" value="Genomic_DNA"/>
</dbReference>
<dbReference type="Proteomes" id="UP001319121">
    <property type="component" value="Chromosome"/>
</dbReference>
<proteinExistence type="predicted"/>
<dbReference type="GO" id="GO:0000156">
    <property type="term" value="F:phosphorelay response regulator activity"/>
    <property type="evidence" value="ECO:0007669"/>
    <property type="project" value="TreeGrafter"/>
</dbReference>
<evidence type="ECO:0000256" key="1">
    <source>
        <dbReference type="ARBA" id="ARBA00004496"/>
    </source>
</evidence>
<dbReference type="Pfam" id="PF00486">
    <property type="entry name" value="Trans_reg_C"/>
    <property type="match status" value="1"/>
</dbReference>
<evidence type="ECO:0000256" key="9">
    <source>
        <dbReference type="PROSITE-ProRule" id="PRU01091"/>
    </source>
</evidence>
<name>A0AAN1T0Y3_9PROT</name>
<dbReference type="InterPro" id="IPR011006">
    <property type="entry name" value="CheY-like_superfamily"/>
</dbReference>
<feature type="domain" description="Response regulatory" evidence="10">
    <location>
        <begin position="2"/>
        <end position="116"/>
    </location>
</feature>
<keyword evidence="13" id="KW-1185">Reference proteome</keyword>
<organism evidence="12 13">
    <name type="scientific">Ferrigenium kumadai</name>
    <dbReference type="NCBI Taxonomy" id="1682490"/>
    <lineage>
        <taxon>Bacteria</taxon>
        <taxon>Pseudomonadati</taxon>
        <taxon>Pseudomonadota</taxon>
        <taxon>Betaproteobacteria</taxon>
        <taxon>Nitrosomonadales</taxon>
        <taxon>Gallionellaceae</taxon>
        <taxon>Ferrigenium</taxon>
    </lineage>
</organism>
<keyword evidence="7" id="KW-0804">Transcription</keyword>
<dbReference type="PROSITE" id="PS51755">
    <property type="entry name" value="OMPR_PHOB"/>
    <property type="match status" value="1"/>
</dbReference>
<dbReference type="InterPro" id="IPR001867">
    <property type="entry name" value="OmpR/PhoB-type_DNA-bd"/>
</dbReference>
<dbReference type="PROSITE" id="PS50110">
    <property type="entry name" value="RESPONSE_REGULATORY"/>
    <property type="match status" value="1"/>
</dbReference>
<evidence type="ECO:0000256" key="8">
    <source>
        <dbReference type="PROSITE-ProRule" id="PRU00169"/>
    </source>
</evidence>
<dbReference type="GO" id="GO:0000976">
    <property type="term" value="F:transcription cis-regulatory region binding"/>
    <property type="evidence" value="ECO:0007669"/>
    <property type="project" value="TreeGrafter"/>
</dbReference>
<accession>A0AAN1T0Y3</accession>
<evidence type="ECO:0000313" key="13">
    <source>
        <dbReference type="Proteomes" id="UP001319121"/>
    </source>
</evidence>
<evidence type="ECO:0000256" key="2">
    <source>
        <dbReference type="ARBA" id="ARBA00022490"/>
    </source>
</evidence>
<evidence type="ECO:0000256" key="7">
    <source>
        <dbReference type="ARBA" id="ARBA00023163"/>
    </source>
</evidence>
<dbReference type="SUPFAM" id="SSF52172">
    <property type="entry name" value="CheY-like"/>
    <property type="match status" value="1"/>
</dbReference>
<evidence type="ECO:0000256" key="6">
    <source>
        <dbReference type="ARBA" id="ARBA00023125"/>
    </source>
</evidence>
<dbReference type="GO" id="GO:0032993">
    <property type="term" value="C:protein-DNA complex"/>
    <property type="evidence" value="ECO:0007669"/>
    <property type="project" value="TreeGrafter"/>
</dbReference>
<dbReference type="GO" id="GO:0006355">
    <property type="term" value="P:regulation of DNA-templated transcription"/>
    <property type="evidence" value="ECO:0007669"/>
    <property type="project" value="InterPro"/>
</dbReference>
<dbReference type="SMART" id="SM00862">
    <property type="entry name" value="Trans_reg_C"/>
    <property type="match status" value="1"/>
</dbReference>
<evidence type="ECO:0000259" key="11">
    <source>
        <dbReference type="PROSITE" id="PS51755"/>
    </source>
</evidence>
<keyword evidence="3 8" id="KW-0597">Phosphoprotein</keyword>
<dbReference type="InterPro" id="IPR039420">
    <property type="entry name" value="WalR-like"/>
</dbReference>
<dbReference type="FunFam" id="1.10.10.10:FF:000005">
    <property type="entry name" value="Two-component system response regulator"/>
    <property type="match status" value="1"/>
</dbReference>
<dbReference type="GO" id="GO:0005829">
    <property type="term" value="C:cytosol"/>
    <property type="evidence" value="ECO:0007669"/>
    <property type="project" value="TreeGrafter"/>
</dbReference>
<dbReference type="FunFam" id="3.40.50.2300:FF:000002">
    <property type="entry name" value="DNA-binding response regulator PhoP"/>
    <property type="match status" value="1"/>
</dbReference>